<evidence type="ECO:0000313" key="1">
    <source>
        <dbReference type="EMBL" id="GEO80575.1"/>
    </source>
</evidence>
<dbReference type="Proteomes" id="UP000321567">
    <property type="component" value="Unassembled WGS sequence"/>
</dbReference>
<protein>
    <submittedName>
        <fullName evidence="1">Uncharacterized protein</fullName>
    </submittedName>
</protein>
<dbReference type="Gene3D" id="3.40.50.2000">
    <property type="entry name" value="Glycogen Phosphorylase B"/>
    <property type="match status" value="1"/>
</dbReference>
<proteinExistence type="predicted"/>
<dbReference type="OrthoDB" id="9809594at2"/>
<name>A0A512H523_9PROT</name>
<organism evidence="1 2">
    <name type="scientific">Pararhodospirillum oryzae</name>
    <dbReference type="NCBI Taxonomy" id="478448"/>
    <lineage>
        <taxon>Bacteria</taxon>
        <taxon>Pseudomonadati</taxon>
        <taxon>Pseudomonadota</taxon>
        <taxon>Alphaproteobacteria</taxon>
        <taxon>Rhodospirillales</taxon>
        <taxon>Rhodospirillaceae</taxon>
        <taxon>Pararhodospirillum</taxon>
    </lineage>
</organism>
<accession>A0A512H523</accession>
<dbReference type="RefSeq" id="WP_147162630.1">
    <property type="nucleotide sequence ID" value="NZ_BJZO01000012.1"/>
</dbReference>
<dbReference type="SUPFAM" id="SSF53756">
    <property type="entry name" value="UDP-Glycosyltransferase/glycogen phosphorylase"/>
    <property type="match status" value="1"/>
</dbReference>
<sequence length="394" mass="42939">MTDRKHVVVFYTVAGGGHVAAANALKEILEGTGGYRVTLVNPYVELVADLDLWQRFTGRTGEEIYNESIIRDGKTGLYCLGFYAGGILNLRLTHRAAQRRVAAWLEEQKPDLVISVIPLSNRIVFDALNDYRRQSPGRAAVPGVVLITDWTEYGRHIWFPRGADYFAICGTGEAYRRANRYPSLSGRVFRTQGLLLKPSFQGGPPEDKAAAKAALGLTPDKPVICMLYGAHGGWRMRDMALALKDLAPDAQVLFLCGHNQDLATALAATDWPFPTQVVGFTREVPRYLGASDLFIGKPGPGGVSEALSYGLSLLLDRTMGLPQEAPVVQWVERTGAGASFRGPREFLDRVHRLLTQLTQGINPPKPHPNTASLEIPGIIGAILEWGEGHGGVTA</sequence>
<gene>
    <name evidence="1" type="ORF">ROR02_07060</name>
</gene>
<reference evidence="1 2" key="1">
    <citation type="submission" date="2019-07" db="EMBL/GenBank/DDBJ databases">
        <title>Whole genome shotgun sequence of Rhodospirillum oryzae NBRC 107573.</title>
        <authorList>
            <person name="Hosoyama A."/>
            <person name="Uohara A."/>
            <person name="Ohji S."/>
            <person name="Ichikawa N."/>
        </authorList>
    </citation>
    <scope>NUCLEOTIDE SEQUENCE [LARGE SCALE GENOMIC DNA]</scope>
    <source>
        <strain evidence="1 2">NBRC 107573</strain>
    </source>
</reference>
<comment type="caution">
    <text evidence="1">The sequence shown here is derived from an EMBL/GenBank/DDBJ whole genome shotgun (WGS) entry which is preliminary data.</text>
</comment>
<evidence type="ECO:0000313" key="2">
    <source>
        <dbReference type="Proteomes" id="UP000321567"/>
    </source>
</evidence>
<dbReference type="PANTHER" id="PTHR43025">
    <property type="entry name" value="MONOGALACTOSYLDIACYLGLYCEROL SYNTHASE"/>
    <property type="match status" value="1"/>
</dbReference>
<dbReference type="InterPro" id="IPR050519">
    <property type="entry name" value="Glycosyltransf_28_UgtP"/>
</dbReference>
<dbReference type="EMBL" id="BJZO01000012">
    <property type="protein sequence ID" value="GEO80575.1"/>
    <property type="molecule type" value="Genomic_DNA"/>
</dbReference>
<keyword evidence="2" id="KW-1185">Reference proteome</keyword>
<dbReference type="AlphaFoldDB" id="A0A512H523"/>
<dbReference type="PANTHER" id="PTHR43025:SF3">
    <property type="entry name" value="MONOGALACTOSYLDIACYLGLYCEROL SYNTHASE 1, CHLOROPLASTIC"/>
    <property type="match status" value="1"/>
</dbReference>